<evidence type="ECO:0000259" key="3">
    <source>
        <dbReference type="Pfam" id="PF02826"/>
    </source>
</evidence>
<dbReference type="InterPro" id="IPR029752">
    <property type="entry name" value="D-isomer_DH_CS1"/>
</dbReference>
<evidence type="ECO:0000313" key="5">
    <source>
        <dbReference type="Proteomes" id="UP001209803"/>
    </source>
</evidence>
<dbReference type="EMBL" id="CP120863">
    <property type="protein sequence ID" value="WFE90831.1"/>
    <property type="molecule type" value="Genomic_DNA"/>
</dbReference>
<dbReference type="InterPro" id="IPR006140">
    <property type="entry name" value="D-isomer_DH_NAD-bd"/>
</dbReference>
<name>A0ABY8F6G9_9HYPH</name>
<evidence type="ECO:0000256" key="2">
    <source>
        <dbReference type="ARBA" id="ARBA00023027"/>
    </source>
</evidence>
<proteinExistence type="predicted"/>
<dbReference type="SUPFAM" id="SSF51735">
    <property type="entry name" value="NAD(P)-binding Rossmann-fold domains"/>
    <property type="match status" value="1"/>
</dbReference>
<dbReference type="CDD" id="cd12164">
    <property type="entry name" value="GDH_like_2"/>
    <property type="match status" value="1"/>
</dbReference>
<keyword evidence="5" id="KW-1185">Reference proteome</keyword>
<keyword evidence="2" id="KW-0520">NAD</keyword>
<gene>
    <name evidence="4" type="ORF">K1718_05655</name>
</gene>
<dbReference type="RefSeq" id="WP_265682933.1">
    <property type="nucleotide sequence ID" value="NZ_CP120863.1"/>
</dbReference>
<dbReference type="Proteomes" id="UP001209803">
    <property type="component" value="Chromosome"/>
</dbReference>
<organism evidence="4 5">
    <name type="scientific">Roseibium porphyridii</name>
    <dbReference type="NCBI Taxonomy" id="2866279"/>
    <lineage>
        <taxon>Bacteria</taxon>
        <taxon>Pseudomonadati</taxon>
        <taxon>Pseudomonadota</taxon>
        <taxon>Alphaproteobacteria</taxon>
        <taxon>Hyphomicrobiales</taxon>
        <taxon>Stappiaceae</taxon>
        <taxon>Roseibium</taxon>
    </lineage>
</organism>
<accession>A0ABY8F6G9</accession>
<dbReference type="Pfam" id="PF02826">
    <property type="entry name" value="2-Hacid_dh_C"/>
    <property type="match status" value="1"/>
</dbReference>
<keyword evidence="1" id="KW-0560">Oxidoreductase</keyword>
<evidence type="ECO:0000313" key="4">
    <source>
        <dbReference type="EMBL" id="WFE90831.1"/>
    </source>
</evidence>
<dbReference type="SUPFAM" id="SSF52283">
    <property type="entry name" value="Formate/glycerate dehydrogenase catalytic domain-like"/>
    <property type="match status" value="1"/>
</dbReference>
<evidence type="ECO:0000256" key="1">
    <source>
        <dbReference type="ARBA" id="ARBA00023002"/>
    </source>
</evidence>
<protein>
    <submittedName>
        <fullName evidence="4">Glyoxylate/hydroxypyruvate reductase A</fullName>
    </submittedName>
</protein>
<dbReference type="InterPro" id="IPR036291">
    <property type="entry name" value="NAD(P)-bd_dom_sf"/>
</dbReference>
<reference evidence="4 5" key="1">
    <citation type="submission" date="2023-03" db="EMBL/GenBank/DDBJ databases">
        <title>Roseibium porphyridii sp. nov. and Roseibium rhodosorbium sp. nov. isolated from marine algae, Porphyridium cruentum and Rhodosorus marinus, respectively.</title>
        <authorList>
            <person name="Lee M.W."/>
            <person name="Choi B.J."/>
            <person name="Lee J.K."/>
            <person name="Choi D.G."/>
            <person name="Baek J.H."/>
            <person name="Bayburt H."/>
            <person name="Kim J.M."/>
            <person name="Han D.M."/>
            <person name="Kim K.H."/>
            <person name="Jeon C.O."/>
        </authorList>
    </citation>
    <scope>NUCLEOTIDE SEQUENCE [LARGE SCALE GENOMIC DNA]</scope>
    <source>
        <strain evidence="4 5">KMA01</strain>
    </source>
</reference>
<dbReference type="PANTHER" id="PTHR43333">
    <property type="entry name" value="2-HACID_DH_C DOMAIN-CONTAINING PROTEIN"/>
    <property type="match status" value="1"/>
</dbReference>
<sequence length="315" mass="34385">MKPIVPFVSEASEDERKAWRTALPIALAGIAEVKAFDTLSEQERSQATVAIVANPDPSKVAAMPNLVWVQSLWAGVERLTAELPQDGPLIVRLTDPQMAETMSEAVLAWSLYLHRDMPRYMAQQHQRIWQGHELLLPAHRTVAILGLGKLGIASAKRLISNGFNVIGWSRSEKSLDDIRTYFGQDGLKAVLKQADILVLLMPLTDETRGLLDSTAFESCKPGAAIINFARGPIIETPALIAALNGGKLSHAVLDVFDNEPLPPESPLWSNGSVTILPHISAPTITSTASQIVADNINHYFRTGCLPESVDRKKGY</sequence>
<feature type="domain" description="D-isomer specific 2-hydroxyacid dehydrogenase NAD-binding" evidence="3">
    <location>
        <begin position="110"/>
        <end position="280"/>
    </location>
</feature>
<dbReference type="PROSITE" id="PS00065">
    <property type="entry name" value="D_2_HYDROXYACID_DH_1"/>
    <property type="match status" value="1"/>
</dbReference>
<dbReference type="PANTHER" id="PTHR43333:SF1">
    <property type="entry name" value="D-ISOMER SPECIFIC 2-HYDROXYACID DEHYDROGENASE NAD-BINDING DOMAIN-CONTAINING PROTEIN"/>
    <property type="match status" value="1"/>
</dbReference>
<dbReference type="Gene3D" id="3.40.50.720">
    <property type="entry name" value="NAD(P)-binding Rossmann-like Domain"/>
    <property type="match status" value="2"/>
</dbReference>